<gene>
    <name evidence="6 7" type="primary">LOC109717707</name>
    <name evidence="3" type="ORF">ACMD2_02201</name>
</gene>
<dbReference type="GeneID" id="109717707"/>
<evidence type="ECO:0000313" key="3">
    <source>
        <dbReference type="EMBL" id="OAY78694.1"/>
    </source>
</evidence>
<dbReference type="RefSeq" id="XP_020099170.1">
    <property type="nucleotide sequence ID" value="XM_020243581.1"/>
</dbReference>
<dbReference type="AlphaFoldDB" id="A0A199VNR8"/>
<evidence type="ECO:0000313" key="6">
    <source>
        <dbReference type="RefSeq" id="XP_020099170.1"/>
    </source>
</evidence>
<dbReference type="Proteomes" id="UP000092600">
    <property type="component" value="Unassembled WGS sequence"/>
</dbReference>
<dbReference type="EMBL" id="LSRQ01001222">
    <property type="protein sequence ID" value="OAY78694.1"/>
    <property type="molecule type" value="Genomic_DNA"/>
</dbReference>
<dbReference type="InterPro" id="IPR007608">
    <property type="entry name" value="Senescence_reg_S40"/>
</dbReference>
<sequence length="122" mass="13271">MEELAESEVMWPNDEDHPIGEPSDSMSSDVRGTGYCQCTRPMDIQCGTAERTARGSGHKDEEGVADEMVPPHVLIELRGRAAGNAAFSVCYGQGRTLKGRDLAHMRDSVLRMTGFLEGQGQS</sequence>
<evidence type="ECO:0000256" key="2">
    <source>
        <dbReference type="SAM" id="MobiDB-lite"/>
    </source>
</evidence>
<evidence type="ECO:0000256" key="1">
    <source>
        <dbReference type="ARBA" id="ARBA00034773"/>
    </source>
</evidence>
<evidence type="ECO:0000313" key="4">
    <source>
        <dbReference type="Proteomes" id="UP000092600"/>
    </source>
</evidence>
<protein>
    <submittedName>
        <fullName evidence="6 7">Uncharacterized protein LOC109717707</fullName>
    </submittedName>
</protein>
<feature type="region of interest" description="Disordered" evidence="2">
    <location>
        <begin position="1"/>
        <end position="32"/>
    </location>
</feature>
<dbReference type="STRING" id="4615.A0A199VNR8"/>
<evidence type="ECO:0000313" key="5">
    <source>
        <dbReference type="Proteomes" id="UP000515123"/>
    </source>
</evidence>
<dbReference type="Pfam" id="PF04520">
    <property type="entry name" value="Senescence_reg"/>
    <property type="match status" value="1"/>
</dbReference>
<dbReference type="OrthoDB" id="672058at2759"/>
<name>A0A199VNR8_ANACO</name>
<dbReference type="PANTHER" id="PTHR33083">
    <property type="entry name" value="EXPRESSED PROTEIN"/>
    <property type="match status" value="1"/>
</dbReference>
<dbReference type="GO" id="GO:0010150">
    <property type="term" value="P:leaf senescence"/>
    <property type="evidence" value="ECO:0007669"/>
    <property type="project" value="UniProtKB-ARBA"/>
</dbReference>
<reference evidence="6 7" key="2">
    <citation type="submission" date="2025-04" db="UniProtKB">
        <authorList>
            <consortium name="RefSeq"/>
        </authorList>
    </citation>
    <scope>IDENTIFICATION</scope>
    <source>
        <tissue evidence="6 7">Leaf</tissue>
    </source>
</reference>
<dbReference type="RefSeq" id="XP_020099171.1">
    <property type="nucleotide sequence ID" value="XM_020243582.1"/>
</dbReference>
<dbReference type="PANTHER" id="PTHR33083:SF87">
    <property type="entry name" value="OS01G0727500 PROTEIN"/>
    <property type="match status" value="1"/>
</dbReference>
<keyword evidence="5" id="KW-1185">Reference proteome</keyword>
<reference evidence="3 4" key="1">
    <citation type="journal article" date="2016" name="DNA Res.">
        <title>The draft genome of MD-2 pineapple using hybrid error correction of long reads.</title>
        <authorList>
            <person name="Redwan R.M."/>
            <person name="Saidin A."/>
            <person name="Kumar S.V."/>
        </authorList>
    </citation>
    <scope>NUCLEOTIDE SEQUENCE [LARGE SCALE GENOMIC DNA]</scope>
    <source>
        <strain evidence="4">cv. MD2</strain>
        <tissue evidence="3">Leaf</tissue>
    </source>
</reference>
<organism evidence="3 4">
    <name type="scientific">Ananas comosus</name>
    <name type="common">Pineapple</name>
    <name type="synonym">Ananas ananas</name>
    <dbReference type="NCBI Taxonomy" id="4615"/>
    <lineage>
        <taxon>Eukaryota</taxon>
        <taxon>Viridiplantae</taxon>
        <taxon>Streptophyta</taxon>
        <taxon>Embryophyta</taxon>
        <taxon>Tracheophyta</taxon>
        <taxon>Spermatophyta</taxon>
        <taxon>Magnoliopsida</taxon>
        <taxon>Liliopsida</taxon>
        <taxon>Poales</taxon>
        <taxon>Bromeliaceae</taxon>
        <taxon>Bromelioideae</taxon>
        <taxon>Ananas</taxon>
    </lineage>
</organism>
<accession>A0A199VNR8</accession>
<feature type="region of interest" description="Disordered" evidence="2">
    <location>
        <begin position="47"/>
        <end position="67"/>
    </location>
</feature>
<dbReference type="Proteomes" id="UP000515123">
    <property type="component" value="Linkage group 11"/>
</dbReference>
<feature type="compositionally biased region" description="Basic and acidic residues" evidence="2">
    <location>
        <begin position="51"/>
        <end position="62"/>
    </location>
</feature>
<comment type="similarity">
    <text evidence="1">Belongs to the senescence regulator S40 family.</text>
</comment>
<evidence type="ECO:0000313" key="7">
    <source>
        <dbReference type="RefSeq" id="XP_020099171.1"/>
    </source>
</evidence>
<proteinExistence type="inferred from homology"/>